<keyword evidence="2" id="KW-1185">Reference proteome</keyword>
<dbReference type="EMBL" id="CASHSV030000615">
    <property type="protein sequence ID" value="CAJ2671326.1"/>
    <property type="molecule type" value="Genomic_DNA"/>
</dbReference>
<organism evidence="1 2">
    <name type="scientific">Trifolium pratense</name>
    <name type="common">Red clover</name>
    <dbReference type="NCBI Taxonomy" id="57577"/>
    <lineage>
        <taxon>Eukaryota</taxon>
        <taxon>Viridiplantae</taxon>
        <taxon>Streptophyta</taxon>
        <taxon>Embryophyta</taxon>
        <taxon>Tracheophyta</taxon>
        <taxon>Spermatophyta</taxon>
        <taxon>Magnoliopsida</taxon>
        <taxon>eudicotyledons</taxon>
        <taxon>Gunneridae</taxon>
        <taxon>Pentapetalae</taxon>
        <taxon>rosids</taxon>
        <taxon>fabids</taxon>
        <taxon>Fabales</taxon>
        <taxon>Fabaceae</taxon>
        <taxon>Papilionoideae</taxon>
        <taxon>50 kb inversion clade</taxon>
        <taxon>NPAAA clade</taxon>
        <taxon>Hologalegina</taxon>
        <taxon>IRL clade</taxon>
        <taxon>Trifolieae</taxon>
        <taxon>Trifolium</taxon>
    </lineage>
</organism>
<accession>A0ACB0LSA2</accession>
<evidence type="ECO:0000313" key="1">
    <source>
        <dbReference type="EMBL" id="CAJ2671326.1"/>
    </source>
</evidence>
<protein>
    <submittedName>
        <fullName evidence="1">Uncharacterized protein</fullName>
    </submittedName>
</protein>
<gene>
    <name evidence="1" type="ORF">MILVUS5_LOCUS35184</name>
</gene>
<name>A0ACB0LSA2_TRIPR</name>
<evidence type="ECO:0000313" key="2">
    <source>
        <dbReference type="Proteomes" id="UP001177021"/>
    </source>
</evidence>
<reference evidence="1" key="1">
    <citation type="submission" date="2023-10" db="EMBL/GenBank/DDBJ databases">
        <authorList>
            <person name="Rodriguez Cubillos JULIANA M."/>
            <person name="De Vega J."/>
        </authorList>
    </citation>
    <scope>NUCLEOTIDE SEQUENCE</scope>
</reference>
<dbReference type="Proteomes" id="UP001177021">
    <property type="component" value="Unassembled WGS sequence"/>
</dbReference>
<comment type="caution">
    <text evidence="1">The sequence shown here is derived from an EMBL/GenBank/DDBJ whole genome shotgun (WGS) entry which is preliminary data.</text>
</comment>
<sequence length="226" mass="26265">MSIAEMLQSKPITTCRVVRLSNLGYGEIDPTFIVEYYNKLDNMWFVFNSNNGWTVLKYNKSYDNPIIFNGWKELIELHGLPNNIELELDYYGGSCFGIKSFKEPIVETDILPFHSRSIIPHETVFFDILLTTESVKNKNLILPMDFASFLMDKNFKFITICGNYPHKEHMKVVHSTNPVTTKLGNTWKDLCQEIPFKAGDTIRFKFAINDPHDRCHMWKLPEITNA</sequence>
<proteinExistence type="predicted"/>